<accession>A0A2T5MB80</accession>
<gene>
    <name evidence="2" type="ORF">CJD38_18000</name>
</gene>
<dbReference type="EMBL" id="QANS01000010">
    <property type="protein sequence ID" value="PTU28242.1"/>
    <property type="molecule type" value="Genomic_DNA"/>
</dbReference>
<proteinExistence type="predicted"/>
<evidence type="ECO:0000256" key="1">
    <source>
        <dbReference type="SAM" id="SignalP"/>
    </source>
</evidence>
<evidence type="ECO:0000313" key="3">
    <source>
        <dbReference type="Proteomes" id="UP000244248"/>
    </source>
</evidence>
<dbReference type="Proteomes" id="UP000244248">
    <property type="component" value="Unassembled WGS sequence"/>
</dbReference>
<reference evidence="2 3" key="1">
    <citation type="submission" date="2018-04" db="EMBL/GenBank/DDBJ databases">
        <title>Novel species isolated from glacier.</title>
        <authorList>
            <person name="Liu Q."/>
            <person name="Xin Y.-H."/>
        </authorList>
    </citation>
    <scope>NUCLEOTIDE SEQUENCE [LARGE SCALE GENOMIC DNA]</scope>
    <source>
        <strain evidence="2 3">GT1R17</strain>
    </source>
</reference>
<protein>
    <submittedName>
        <fullName evidence="2">Uncharacterized protein</fullName>
    </submittedName>
</protein>
<feature type="signal peptide" evidence="1">
    <location>
        <begin position="1"/>
        <end position="35"/>
    </location>
</feature>
<dbReference type="RefSeq" id="WP_146166021.1">
    <property type="nucleotide sequence ID" value="NZ_QANS01000010.1"/>
</dbReference>
<organism evidence="2 3">
    <name type="scientific">Stenotrophobium rhamnosiphilum</name>
    <dbReference type="NCBI Taxonomy" id="2029166"/>
    <lineage>
        <taxon>Bacteria</taxon>
        <taxon>Pseudomonadati</taxon>
        <taxon>Pseudomonadota</taxon>
        <taxon>Gammaproteobacteria</taxon>
        <taxon>Nevskiales</taxon>
        <taxon>Nevskiaceae</taxon>
        <taxon>Stenotrophobium</taxon>
    </lineage>
</organism>
<sequence length="247" mass="26990">MSMTNRKNYMKDSLNIAIKTTFLSFLALCSSCATNQEVAAEHYESCIKTENIGYLPKGYCADSARKLENSLNETDAKHARIATEAAALRKKEQEDFERSDTNKILNAIGSAAVVAAGAYDDAKNSNSSNASSNAFQRPDPRGCIKITALVHDKMCGSPNDIRYEYINTCSYPVNYYFCSQGLDGKWRCDVSGSGNTRPNGKGMLSGCNLTERYAAGSCKGPCNLCGTHDLHSAYAERCGEDYLNKPE</sequence>
<keyword evidence="1" id="KW-0732">Signal</keyword>
<evidence type="ECO:0000313" key="2">
    <source>
        <dbReference type="EMBL" id="PTU28242.1"/>
    </source>
</evidence>
<feature type="chain" id="PRO_5015457023" evidence="1">
    <location>
        <begin position="36"/>
        <end position="247"/>
    </location>
</feature>
<comment type="caution">
    <text evidence="2">The sequence shown here is derived from an EMBL/GenBank/DDBJ whole genome shotgun (WGS) entry which is preliminary data.</text>
</comment>
<name>A0A2T5MB80_9GAMM</name>
<dbReference type="AlphaFoldDB" id="A0A2T5MB80"/>
<keyword evidence="3" id="KW-1185">Reference proteome</keyword>